<organism evidence="12 13">
    <name type="scientific">Marinobacterium aestuarii</name>
    <dbReference type="NCBI Taxonomy" id="1821621"/>
    <lineage>
        <taxon>Bacteria</taxon>
        <taxon>Pseudomonadati</taxon>
        <taxon>Pseudomonadota</taxon>
        <taxon>Gammaproteobacteria</taxon>
        <taxon>Oceanospirillales</taxon>
        <taxon>Oceanospirillaceae</taxon>
        <taxon>Marinobacterium</taxon>
    </lineage>
</organism>
<evidence type="ECO:0000256" key="8">
    <source>
        <dbReference type="PIRSR" id="PIRSR618044-2"/>
    </source>
</evidence>
<dbReference type="InterPro" id="IPR012338">
    <property type="entry name" value="Beta-lactam/transpept-like"/>
</dbReference>
<accession>A0A1A9EZZ4</accession>
<evidence type="ECO:0000256" key="3">
    <source>
        <dbReference type="ARBA" id="ARBA00022801"/>
    </source>
</evidence>
<feature type="binding site" evidence="8">
    <location>
        <position position="210"/>
    </location>
    <ligand>
        <name>substrate</name>
    </ligand>
</feature>
<feature type="active site" description="Proton acceptor" evidence="7">
    <location>
        <position position="51"/>
    </location>
</feature>
<dbReference type="InterPro" id="IPR018044">
    <property type="entry name" value="Peptidase_S11"/>
</dbReference>
<keyword evidence="5" id="KW-0573">Peptidoglycan synthesis</keyword>
<proteinExistence type="inferred from homology"/>
<name>A0A1A9EZZ4_9GAMM</name>
<dbReference type="STRING" id="1821621.A8C75_14240"/>
<evidence type="ECO:0000256" key="10">
    <source>
        <dbReference type="SAM" id="SignalP"/>
    </source>
</evidence>
<evidence type="ECO:0000256" key="9">
    <source>
        <dbReference type="RuleBase" id="RU004016"/>
    </source>
</evidence>
<dbReference type="GO" id="GO:0071555">
    <property type="term" value="P:cell wall organization"/>
    <property type="evidence" value="ECO:0007669"/>
    <property type="project" value="UniProtKB-KW"/>
</dbReference>
<dbReference type="PANTHER" id="PTHR21581">
    <property type="entry name" value="D-ALANYL-D-ALANINE CARBOXYPEPTIDASE"/>
    <property type="match status" value="1"/>
</dbReference>
<keyword evidence="6" id="KW-0961">Cell wall biogenesis/degradation</keyword>
<evidence type="ECO:0000313" key="13">
    <source>
        <dbReference type="Proteomes" id="UP000078070"/>
    </source>
</evidence>
<feature type="chain" id="PRO_5008386576" description="Peptidase S11 D-alanyl-D-alanine carboxypeptidase A N-terminal domain-containing protein" evidence="10">
    <location>
        <begin position="21"/>
        <end position="399"/>
    </location>
</feature>
<evidence type="ECO:0000256" key="1">
    <source>
        <dbReference type="ARBA" id="ARBA00007164"/>
    </source>
</evidence>
<dbReference type="Pfam" id="PF00768">
    <property type="entry name" value="Peptidase_S11"/>
    <property type="match status" value="1"/>
</dbReference>
<feature type="active site" description="Acyl-ester intermediate" evidence="7">
    <location>
        <position position="48"/>
    </location>
</feature>
<dbReference type="KEGG" id="mars:A8C75_14240"/>
<evidence type="ECO:0000259" key="11">
    <source>
        <dbReference type="Pfam" id="PF00768"/>
    </source>
</evidence>
<reference evidence="13" key="1">
    <citation type="submission" date="2016-05" db="EMBL/GenBank/DDBJ databases">
        <authorList>
            <person name="Baek K."/>
            <person name="Yang S.-J."/>
        </authorList>
    </citation>
    <scope>NUCLEOTIDE SEQUENCE [LARGE SCALE GENOMIC DNA]</scope>
    <source>
        <strain evidence="13">ST58-10</strain>
    </source>
</reference>
<dbReference type="Gene3D" id="3.40.710.10">
    <property type="entry name" value="DD-peptidase/beta-lactamase superfamily"/>
    <property type="match status" value="1"/>
</dbReference>
<dbReference type="GO" id="GO:0009252">
    <property type="term" value="P:peptidoglycan biosynthetic process"/>
    <property type="evidence" value="ECO:0007669"/>
    <property type="project" value="UniProtKB-KW"/>
</dbReference>
<dbReference type="SUPFAM" id="SSF56601">
    <property type="entry name" value="beta-lactamase/transpeptidase-like"/>
    <property type="match status" value="1"/>
</dbReference>
<evidence type="ECO:0000256" key="2">
    <source>
        <dbReference type="ARBA" id="ARBA00022729"/>
    </source>
</evidence>
<dbReference type="EMBL" id="CP015839">
    <property type="protein sequence ID" value="ANG63516.1"/>
    <property type="molecule type" value="Genomic_DNA"/>
</dbReference>
<dbReference type="InterPro" id="IPR001967">
    <property type="entry name" value="Peptidase_S11_N"/>
</dbReference>
<evidence type="ECO:0000256" key="5">
    <source>
        <dbReference type="ARBA" id="ARBA00022984"/>
    </source>
</evidence>
<keyword evidence="2 10" id="KW-0732">Signal</keyword>
<feature type="active site" evidence="7">
    <location>
        <position position="108"/>
    </location>
</feature>
<dbReference type="PANTHER" id="PTHR21581:SF6">
    <property type="entry name" value="TRAFFICKING PROTEIN PARTICLE COMPLEX SUBUNIT 12"/>
    <property type="match status" value="1"/>
</dbReference>
<dbReference type="GO" id="GO:0008360">
    <property type="term" value="P:regulation of cell shape"/>
    <property type="evidence" value="ECO:0007669"/>
    <property type="project" value="UniProtKB-KW"/>
</dbReference>
<dbReference type="GO" id="GO:0006508">
    <property type="term" value="P:proteolysis"/>
    <property type="evidence" value="ECO:0007669"/>
    <property type="project" value="InterPro"/>
</dbReference>
<feature type="signal peptide" evidence="10">
    <location>
        <begin position="1"/>
        <end position="20"/>
    </location>
</feature>
<dbReference type="GO" id="GO:0009002">
    <property type="term" value="F:serine-type D-Ala-D-Ala carboxypeptidase activity"/>
    <property type="evidence" value="ECO:0007669"/>
    <property type="project" value="InterPro"/>
</dbReference>
<reference evidence="12 13" key="2">
    <citation type="journal article" date="2018" name="Int. J. Syst. Evol. Microbiol.">
        <title>Marinobacterium aestuarii sp. nov., a benzene-degrading marine bacterium isolated from estuary sediment.</title>
        <authorList>
            <person name="Bae S.S."/>
            <person name="Jung J."/>
            <person name="Chung D."/>
            <person name="Baek K."/>
        </authorList>
    </citation>
    <scope>NUCLEOTIDE SEQUENCE [LARGE SCALE GENOMIC DNA]</scope>
    <source>
        <strain evidence="12 13">ST58-10</strain>
    </source>
</reference>
<sequence length="399" mass="43038">MLHLLLLLLVFCATMPSARAGNPVLLLDAASGEILRQEGLDQQWYPASLAKLMTLYLTFEALDAGRLTLDAALPVSRQAAAQPAVRLGLRAGATITVAQAIEALATVSSNDVAVVLAEALGGSEARFAEQMTARAQTLGMADTHYRNASGLPDAQQVTTARDQAILAWRLLQDFPQRYGLFATRSTRYKGRTLHTHNGMLGRYPGVDGLKTGFTCAAGYNIAVSARRDNRRLLAVVLGANSRAARDKQVKLLLDEGFAASVTASDSMAESPPFMQRPELQSVAMQGPIGRSGCERGPARGEQQAIWPIESWGLLLGIYPDRAQARRAIATVKAQLGGALEGGRPLLLERDMENGTSWKALLIGYKRDNVGVVCLRMRAKNLDCVAQPPFMLNLPGYAKR</sequence>
<evidence type="ECO:0000256" key="4">
    <source>
        <dbReference type="ARBA" id="ARBA00022960"/>
    </source>
</evidence>
<dbReference type="AlphaFoldDB" id="A0A1A9EZZ4"/>
<keyword evidence="13" id="KW-1185">Reference proteome</keyword>
<keyword evidence="3" id="KW-0378">Hydrolase</keyword>
<protein>
    <recommendedName>
        <fullName evidence="11">Peptidase S11 D-alanyl-D-alanine carboxypeptidase A N-terminal domain-containing protein</fullName>
    </recommendedName>
</protein>
<evidence type="ECO:0000256" key="7">
    <source>
        <dbReference type="PIRSR" id="PIRSR618044-1"/>
    </source>
</evidence>
<feature type="domain" description="Peptidase S11 D-alanyl-D-alanine carboxypeptidase A N-terminal" evidence="11">
    <location>
        <begin position="16"/>
        <end position="240"/>
    </location>
</feature>
<comment type="similarity">
    <text evidence="1 9">Belongs to the peptidase S11 family.</text>
</comment>
<dbReference type="RefSeq" id="WP_067383653.1">
    <property type="nucleotide sequence ID" value="NZ_CP015839.1"/>
</dbReference>
<dbReference type="Proteomes" id="UP000078070">
    <property type="component" value="Chromosome"/>
</dbReference>
<evidence type="ECO:0000256" key="6">
    <source>
        <dbReference type="ARBA" id="ARBA00023316"/>
    </source>
</evidence>
<gene>
    <name evidence="12" type="ORF">A8C75_14240</name>
</gene>
<dbReference type="PRINTS" id="PR00725">
    <property type="entry name" value="DADACBPTASE1"/>
</dbReference>
<evidence type="ECO:0000313" key="12">
    <source>
        <dbReference type="EMBL" id="ANG63516.1"/>
    </source>
</evidence>
<dbReference type="OrthoDB" id="9795979at2"/>
<keyword evidence="4" id="KW-0133">Cell shape</keyword>